<dbReference type="Proteomes" id="UP000001221">
    <property type="component" value="Segment"/>
</dbReference>
<reference evidence="1 2" key="1">
    <citation type="journal article" date="2013" name="Genome Announc.">
        <title>Complete Genome Sequences of Edwardsiella tarda-Lytic Bacteriophages KF-1 and IW-1.</title>
        <authorList>
            <person name="Yasuike M."/>
            <person name="Sugaya E."/>
            <person name="Nakamura Y."/>
            <person name="Shigenobu Y."/>
            <person name="Kawato Y."/>
            <person name="Kai W."/>
            <person name="Fujiwara A."/>
            <person name="Sano M."/>
            <person name="Kobayashi T."/>
            <person name="Nakai T."/>
        </authorList>
    </citation>
    <scope>NUCLEOTIDE SEQUENCE [LARGE SCALE GENOMIC DNA]</scope>
</reference>
<dbReference type="EMBL" id="AB757801">
    <property type="protein sequence ID" value="BAM63116.1"/>
    <property type="molecule type" value="Genomic_DNA"/>
</dbReference>
<evidence type="ECO:0000313" key="1">
    <source>
        <dbReference type="EMBL" id="BAM63116.1"/>
    </source>
</evidence>
<organism evidence="1 2">
    <name type="scientific">Edwardsiella phage IW-1</name>
    <dbReference type="NCBI Taxonomy" id="1244857"/>
    <lineage>
        <taxon>Viruses</taxon>
        <taxon>Duplodnaviria</taxon>
        <taxon>Heunggongvirae</taxon>
        <taxon>Uroviricota</taxon>
        <taxon>Caudoviricetes</taxon>
        <taxon>Kafunavirus</taxon>
        <taxon>Kafunavirus KF1</taxon>
    </lineage>
</organism>
<evidence type="ECO:0000313" key="2">
    <source>
        <dbReference type="Proteomes" id="UP000001221"/>
    </source>
</evidence>
<name>K4PW88_9CAUD</name>
<sequence>MLTAKPHYKKLTSEQLNAIKQHVPSNTNFTPTGSVELNRTINLAKLYAQASINYINGAWYEVTWKA</sequence>
<protein>
    <submittedName>
        <fullName evidence="1">Uncharacterized protein</fullName>
    </submittedName>
</protein>
<proteinExistence type="predicted"/>
<accession>K4PW88</accession>